<gene>
    <name evidence="2" type="ORF">H0E87_018228</name>
</gene>
<protein>
    <submittedName>
        <fullName evidence="2">Uncharacterized protein</fullName>
    </submittedName>
</protein>
<proteinExistence type="predicted"/>
<evidence type="ECO:0000256" key="1">
    <source>
        <dbReference type="SAM" id="Phobius"/>
    </source>
</evidence>
<dbReference type="AlphaFoldDB" id="A0A8T2XN84"/>
<organism evidence="2 3">
    <name type="scientific">Populus deltoides</name>
    <name type="common">Eastern poplar</name>
    <name type="synonym">Eastern cottonwood</name>
    <dbReference type="NCBI Taxonomy" id="3696"/>
    <lineage>
        <taxon>Eukaryota</taxon>
        <taxon>Viridiplantae</taxon>
        <taxon>Streptophyta</taxon>
        <taxon>Embryophyta</taxon>
        <taxon>Tracheophyta</taxon>
        <taxon>Spermatophyta</taxon>
        <taxon>Magnoliopsida</taxon>
        <taxon>eudicotyledons</taxon>
        <taxon>Gunneridae</taxon>
        <taxon>Pentapetalae</taxon>
        <taxon>rosids</taxon>
        <taxon>fabids</taxon>
        <taxon>Malpighiales</taxon>
        <taxon>Salicaceae</taxon>
        <taxon>Saliceae</taxon>
        <taxon>Populus</taxon>
    </lineage>
</organism>
<comment type="caution">
    <text evidence="2">The sequence shown here is derived from an EMBL/GenBank/DDBJ whole genome shotgun (WGS) entry which is preliminary data.</text>
</comment>
<keyword evidence="1" id="KW-0472">Membrane</keyword>
<keyword evidence="1" id="KW-1133">Transmembrane helix</keyword>
<keyword evidence="3" id="KW-1185">Reference proteome</keyword>
<dbReference type="Proteomes" id="UP000807159">
    <property type="component" value="Chromosome 10"/>
</dbReference>
<dbReference type="EMBL" id="JACEGQ020000010">
    <property type="protein sequence ID" value="KAH8494969.1"/>
    <property type="molecule type" value="Genomic_DNA"/>
</dbReference>
<sequence length="248" mass="26886">MDMEAEENHYPCKCHETDSKGCSSSSSSRRLSSNSLFQLRGDSSMHLLLLLGPTPLCLYPSMSVGRLRPCSCCSVPPYTSMLGGITRGTTPGTAALLINRVSSNVADAPQSKLLSSTRLPFTPSHLKSLGFKPSPPQLALLSLLFLLSMAIGAIFSLAVICLPTIAAFRRLGASVHKLFQVVSEEVPGTLSSLKLSAREINELAQQLAKLRLAIHFTFLALLLNSPRFHLRIPLACLCTLVVNRILHF</sequence>
<keyword evidence="1" id="KW-0812">Transmembrane</keyword>
<evidence type="ECO:0000313" key="2">
    <source>
        <dbReference type="EMBL" id="KAH8494969.1"/>
    </source>
</evidence>
<reference evidence="2" key="1">
    <citation type="journal article" date="2021" name="J. Hered.">
        <title>Genome Assembly of Salicaceae Populus deltoides (Eastern Cottonwood) I-69 Based on Nanopore Sequencing and Hi-C Technologies.</title>
        <authorList>
            <person name="Bai S."/>
            <person name="Wu H."/>
            <person name="Zhang J."/>
            <person name="Pan Z."/>
            <person name="Zhao W."/>
            <person name="Li Z."/>
            <person name="Tong C."/>
        </authorList>
    </citation>
    <scope>NUCLEOTIDE SEQUENCE</scope>
    <source>
        <tissue evidence="2">Leaf</tissue>
    </source>
</reference>
<evidence type="ECO:0000313" key="3">
    <source>
        <dbReference type="Proteomes" id="UP000807159"/>
    </source>
</evidence>
<feature type="transmembrane region" description="Helical" evidence="1">
    <location>
        <begin position="138"/>
        <end position="168"/>
    </location>
</feature>
<accession>A0A8T2XN84</accession>
<dbReference type="PANTHER" id="PTHR33825:SF4">
    <property type="entry name" value="OS05G0137600 PROTEIN"/>
    <property type="match status" value="1"/>
</dbReference>
<dbReference type="PANTHER" id="PTHR33825">
    <property type="entry name" value="CHITINASE-LIKE PROTEIN"/>
    <property type="match status" value="1"/>
</dbReference>
<name>A0A8T2XN84_POPDE</name>